<protein>
    <submittedName>
        <fullName evidence="1">Uncharacterized protein</fullName>
    </submittedName>
</protein>
<sequence length="116" mass="13245">MRHLEVMVVTEQTTAQNILNWKVTTVTNVETAIERLQQRPYKVVAISDTIPKTEKSKLHQITAVLYDDTIIVEFGNDTPLAETVKKAYWSKNKPGSQRHYLDNSFEIQLANSINVS</sequence>
<dbReference type="AlphaFoldDB" id="A0A8J7J0G0"/>
<proteinExistence type="predicted"/>
<organism evidence="1 2">
    <name type="scientific">Snuella sedimenti</name>
    <dbReference type="NCBI Taxonomy" id="2798802"/>
    <lineage>
        <taxon>Bacteria</taxon>
        <taxon>Pseudomonadati</taxon>
        <taxon>Bacteroidota</taxon>
        <taxon>Flavobacteriia</taxon>
        <taxon>Flavobacteriales</taxon>
        <taxon>Flavobacteriaceae</taxon>
        <taxon>Snuella</taxon>
    </lineage>
</organism>
<comment type="caution">
    <text evidence="1">The sequence shown here is derived from an EMBL/GenBank/DDBJ whole genome shotgun (WGS) entry which is preliminary data.</text>
</comment>
<name>A0A8J7J0G0_9FLAO</name>
<dbReference type="EMBL" id="JAELVQ010000001">
    <property type="protein sequence ID" value="MBJ6366734.1"/>
    <property type="molecule type" value="Genomic_DNA"/>
</dbReference>
<accession>A0A8J7J0G0</accession>
<dbReference type="Proteomes" id="UP000610931">
    <property type="component" value="Unassembled WGS sequence"/>
</dbReference>
<keyword evidence="2" id="KW-1185">Reference proteome</keyword>
<gene>
    <name evidence="1" type="ORF">JF259_01405</name>
</gene>
<dbReference type="RefSeq" id="WP_199112440.1">
    <property type="nucleotide sequence ID" value="NZ_JAELVQ010000001.1"/>
</dbReference>
<evidence type="ECO:0000313" key="2">
    <source>
        <dbReference type="Proteomes" id="UP000610931"/>
    </source>
</evidence>
<reference evidence="1" key="1">
    <citation type="submission" date="2020-12" db="EMBL/GenBank/DDBJ databases">
        <title>Snuella sp. nov., isolated from sediment in Incheon.</title>
        <authorList>
            <person name="Kim W."/>
        </authorList>
    </citation>
    <scope>NUCLEOTIDE SEQUENCE</scope>
    <source>
        <strain evidence="1">CAU 1569</strain>
    </source>
</reference>
<evidence type="ECO:0000313" key="1">
    <source>
        <dbReference type="EMBL" id="MBJ6366734.1"/>
    </source>
</evidence>